<dbReference type="Pfam" id="PF02504">
    <property type="entry name" value="FA_synthesis"/>
    <property type="match status" value="1"/>
</dbReference>
<keyword evidence="2 10" id="KW-0963">Cytoplasm</keyword>
<keyword evidence="3 10" id="KW-0444">Lipid biosynthesis</keyword>
<dbReference type="NCBIfam" id="TIGR00182">
    <property type="entry name" value="plsX"/>
    <property type="match status" value="1"/>
</dbReference>
<gene>
    <name evidence="10 11" type="primary">plsX</name>
    <name evidence="11" type="ORF">FKG94_17450</name>
</gene>
<dbReference type="GO" id="GO:0006633">
    <property type="term" value="P:fatty acid biosynthetic process"/>
    <property type="evidence" value="ECO:0007669"/>
    <property type="project" value="UniProtKB-UniRule"/>
</dbReference>
<evidence type="ECO:0000256" key="1">
    <source>
        <dbReference type="ARBA" id="ARBA00001232"/>
    </source>
</evidence>
<dbReference type="PIRSF" id="PIRSF002465">
    <property type="entry name" value="Phsphlp_syn_PlsX"/>
    <property type="match status" value="1"/>
</dbReference>
<accession>A0A545T8P5</accession>
<dbReference type="SUPFAM" id="SSF53659">
    <property type="entry name" value="Isocitrate/Isopropylmalate dehydrogenase-like"/>
    <property type="match status" value="1"/>
</dbReference>
<keyword evidence="6 10" id="KW-0594">Phospholipid biosynthesis</keyword>
<comment type="pathway">
    <text evidence="10">Lipid metabolism; phospholipid metabolism.</text>
</comment>
<dbReference type="InterPro" id="IPR003664">
    <property type="entry name" value="FA_synthesis"/>
</dbReference>
<comment type="subcellular location">
    <subcellularLocation>
        <location evidence="10">Cytoplasm</location>
    </subcellularLocation>
    <text evidence="10">Associated with the membrane possibly through PlsY.</text>
</comment>
<dbReference type="InterPro" id="IPR012281">
    <property type="entry name" value="Phospholipid_synth_PlsX-like"/>
</dbReference>
<protein>
    <recommendedName>
        <fullName evidence="8 10">Phosphate acyltransferase</fullName>
        <ecNumber evidence="8 10">2.3.1.274</ecNumber>
    </recommendedName>
    <alternativeName>
        <fullName evidence="10">Acyl-ACP phosphotransacylase</fullName>
    </alternativeName>
    <alternativeName>
        <fullName evidence="10">Acyl-[acyl-carrier-protein]--phosphate acyltransferase</fullName>
    </alternativeName>
    <alternativeName>
        <fullName evidence="10">Phosphate-acyl-ACP acyltransferase</fullName>
    </alternativeName>
</protein>
<dbReference type="UniPathway" id="UPA00085"/>
<evidence type="ECO:0000256" key="10">
    <source>
        <dbReference type="HAMAP-Rule" id="MF_00019"/>
    </source>
</evidence>
<dbReference type="EMBL" id="VHSG01000018">
    <property type="protein sequence ID" value="TQV73565.1"/>
    <property type="molecule type" value="Genomic_DNA"/>
</dbReference>
<comment type="subunit">
    <text evidence="9 10">Homodimer. Probably interacts with PlsY.</text>
</comment>
<evidence type="ECO:0000256" key="9">
    <source>
        <dbReference type="ARBA" id="ARBA00046608"/>
    </source>
</evidence>
<evidence type="ECO:0000313" key="11">
    <source>
        <dbReference type="EMBL" id="TQV73565.1"/>
    </source>
</evidence>
<evidence type="ECO:0000256" key="4">
    <source>
        <dbReference type="ARBA" id="ARBA00022679"/>
    </source>
</evidence>
<keyword evidence="4 10" id="KW-0808">Transferase</keyword>
<evidence type="ECO:0000256" key="5">
    <source>
        <dbReference type="ARBA" id="ARBA00023098"/>
    </source>
</evidence>
<keyword evidence="11" id="KW-0012">Acyltransferase</keyword>
<sequence length="329" mass="35038">MGGDLGPGITVPATLQVAQAHPHLRFVLVGEEHSLTSLLPANPPSGISFEYAADTVGMGDKPAYALRHKRNSSMWRALEMVQSGRAQACVSAGNTGALMAMGKFLLNTFPGIDRPAICKPVPTEKGHSYLLDLGANIDCRAEQLLQFAVMGAVLAAAVDDKPGPSIGLLNIGAEAIKGGESIRLAAALLHRHPGLNYTGYVEGDGIYRGDVDVVVCDGFAGNVALKVSEGVALLLADRVRKIFTANWYSRLVGQLAQPLLRKWHTQFDPARYNGASFLGLQGIVIKSHGGADRRSFQFALETARDQVERSIPTLINDQVAALQAADNGY</sequence>
<dbReference type="AlphaFoldDB" id="A0A545T8P5"/>
<comment type="catalytic activity">
    <reaction evidence="1 10">
        <text>a fatty acyl-[ACP] + phosphate = an acyl phosphate + holo-[ACP]</text>
        <dbReference type="Rhea" id="RHEA:42292"/>
        <dbReference type="Rhea" id="RHEA-COMP:9685"/>
        <dbReference type="Rhea" id="RHEA-COMP:14125"/>
        <dbReference type="ChEBI" id="CHEBI:43474"/>
        <dbReference type="ChEBI" id="CHEBI:59918"/>
        <dbReference type="ChEBI" id="CHEBI:64479"/>
        <dbReference type="ChEBI" id="CHEBI:138651"/>
        <dbReference type="EC" id="2.3.1.274"/>
    </reaction>
</comment>
<comment type="similarity">
    <text evidence="10">Belongs to the PlsX family.</text>
</comment>
<dbReference type="PANTHER" id="PTHR30100:SF1">
    <property type="entry name" value="PHOSPHATE ACYLTRANSFERASE"/>
    <property type="match status" value="1"/>
</dbReference>
<keyword evidence="7 10" id="KW-1208">Phospholipid metabolism</keyword>
<proteinExistence type="inferred from homology"/>
<comment type="caution">
    <text evidence="11">The sequence shown here is derived from an EMBL/GenBank/DDBJ whole genome shotgun (WGS) entry which is preliminary data.</text>
</comment>
<evidence type="ECO:0000256" key="8">
    <source>
        <dbReference type="ARBA" id="ARBA00024069"/>
    </source>
</evidence>
<name>A0A545T8P5_9GAMM</name>
<keyword evidence="12" id="KW-1185">Reference proteome</keyword>
<dbReference type="EC" id="2.3.1.274" evidence="8 10"/>
<dbReference type="GO" id="GO:0043811">
    <property type="term" value="F:phosphate:acyl-[acyl carrier protein] acyltransferase activity"/>
    <property type="evidence" value="ECO:0007669"/>
    <property type="project" value="UniProtKB-UniRule"/>
</dbReference>
<evidence type="ECO:0000256" key="2">
    <source>
        <dbReference type="ARBA" id="ARBA00022490"/>
    </source>
</evidence>
<evidence type="ECO:0000256" key="3">
    <source>
        <dbReference type="ARBA" id="ARBA00022516"/>
    </source>
</evidence>
<dbReference type="OrthoDB" id="9806408at2"/>
<evidence type="ECO:0000313" key="12">
    <source>
        <dbReference type="Proteomes" id="UP000319732"/>
    </source>
</evidence>
<dbReference type="PANTHER" id="PTHR30100">
    <property type="entry name" value="FATTY ACID/PHOSPHOLIPID SYNTHESIS PROTEIN PLSX"/>
    <property type="match status" value="1"/>
</dbReference>
<dbReference type="Proteomes" id="UP000319732">
    <property type="component" value="Unassembled WGS sequence"/>
</dbReference>
<reference evidence="11 12" key="1">
    <citation type="submission" date="2019-06" db="EMBL/GenBank/DDBJ databases">
        <title>Whole genome sequence for Cellvibrionaceae sp. R142.</title>
        <authorList>
            <person name="Wang G."/>
        </authorList>
    </citation>
    <scope>NUCLEOTIDE SEQUENCE [LARGE SCALE GENOMIC DNA]</scope>
    <source>
        <strain evidence="11 12">R142</strain>
    </source>
</reference>
<dbReference type="Gene3D" id="3.40.718.10">
    <property type="entry name" value="Isopropylmalate Dehydrogenase"/>
    <property type="match status" value="1"/>
</dbReference>
<dbReference type="GO" id="GO:0008654">
    <property type="term" value="P:phospholipid biosynthetic process"/>
    <property type="evidence" value="ECO:0007669"/>
    <property type="project" value="UniProtKB-KW"/>
</dbReference>
<keyword evidence="5 10" id="KW-0443">Lipid metabolism</keyword>
<dbReference type="GO" id="GO:0005737">
    <property type="term" value="C:cytoplasm"/>
    <property type="evidence" value="ECO:0007669"/>
    <property type="project" value="UniProtKB-SubCell"/>
</dbReference>
<evidence type="ECO:0000256" key="7">
    <source>
        <dbReference type="ARBA" id="ARBA00023264"/>
    </source>
</evidence>
<comment type="function">
    <text evidence="10">Catalyzes the reversible formation of acyl-phosphate (acyl-PO(4)) from acyl-[acyl-carrier-protein] (acyl-ACP). This enzyme utilizes acyl-ACP as fatty acyl donor, but not acyl-CoA.</text>
</comment>
<dbReference type="HAMAP" id="MF_00019">
    <property type="entry name" value="PlsX"/>
    <property type="match status" value="1"/>
</dbReference>
<organism evidence="11 12">
    <name type="scientific">Exilibacterium tricleocarpae</name>
    <dbReference type="NCBI Taxonomy" id="2591008"/>
    <lineage>
        <taxon>Bacteria</taxon>
        <taxon>Pseudomonadati</taxon>
        <taxon>Pseudomonadota</taxon>
        <taxon>Gammaproteobacteria</taxon>
        <taxon>Cellvibrionales</taxon>
        <taxon>Cellvibrionaceae</taxon>
        <taxon>Exilibacterium</taxon>
    </lineage>
</organism>
<evidence type="ECO:0000256" key="6">
    <source>
        <dbReference type="ARBA" id="ARBA00023209"/>
    </source>
</evidence>